<gene>
    <name evidence="1" type="ORF">DKX38_020642</name>
</gene>
<sequence length="85" mass="9439">MYPPASSPVADIESLCRDEELFIFLDEVNNGSPLPGNVITDVNPYIYAPSNLPASWPEQSIIFVFPLYKSSSDAVPNQTYVMLIE</sequence>
<keyword evidence="2" id="KW-1185">Reference proteome</keyword>
<dbReference type="AlphaFoldDB" id="A0A5N5KB18"/>
<organism evidence="1 2">
    <name type="scientific">Salix brachista</name>
    <dbReference type="NCBI Taxonomy" id="2182728"/>
    <lineage>
        <taxon>Eukaryota</taxon>
        <taxon>Viridiplantae</taxon>
        <taxon>Streptophyta</taxon>
        <taxon>Embryophyta</taxon>
        <taxon>Tracheophyta</taxon>
        <taxon>Spermatophyta</taxon>
        <taxon>Magnoliopsida</taxon>
        <taxon>eudicotyledons</taxon>
        <taxon>Gunneridae</taxon>
        <taxon>Pentapetalae</taxon>
        <taxon>rosids</taxon>
        <taxon>fabids</taxon>
        <taxon>Malpighiales</taxon>
        <taxon>Salicaceae</taxon>
        <taxon>Saliceae</taxon>
        <taxon>Salix</taxon>
    </lineage>
</organism>
<comment type="caution">
    <text evidence="1">The sequence shown here is derived from an EMBL/GenBank/DDBJ whole genome shotgun (WGS) entry which is preliminary data.</text>
</comment>
<dbReference type="EMBL" id="VDCV01000014">
    <property type="protein sequence ID" value="KAB5526795.1"/>
    <property type="molecule type" value="Genomic_DNA"/>
</dbReference>
<protein>
    <submittedName>
        <fullName evidence="1">Uncharacterized protein</fullName>
    </submittedName>
</protein>
<accession>A0A5N5KB18</accession>
<evidence type="ECO:0000313" key="1">
    <source>
        <dbReference type="EMBL" id="KAB5526795.1"/>
    </source>
</evidence>
<evidence type="ECO:0000313" key="2">
    <source>
        <dbReference type="Proteomes" id="UP000326939"/>
    </source>
</evidence>
<proteinExistence type="predicted"/>
<reference evidence="2" key="1">
    <citation type="journal article" date="2019" name="Gigascience">
        <title>De novo genome assembly of the endangered Acer yangbiense, a plant species with extremely small populations endemic to Yunnan Province, China.</title>
        <authorList>
            <person name="Yang J."/>
            <person name="Wariss H.M."/>
            <person name="Tao L."/>
            <person name="Zhang R."/>
            <person name="Yun Q."/>
            <person name="Hollingsworth P."/>
            <person name="Dao Z."/>
            <person name="Luo G."/>
            <person name="Guo H."/>
            <person name="Ma Y."/>
            <person name="Sun W."/>
        </authorList>
    </citation>
    <scope>NUCLEOTIDE SEQUENCE [LARGE SCALE GENOMIC DNA]</scope>
    <source>
        <strain evidence="2">cv. br00</strain>
    </source>
</reference>
<dbReference type="Proteomes" id="UP000326939">
    <property type="component" value="Chromosome 14"/>
</dbReference>
<name>A0A5N5KB18_9ROSI</name>